<dbReference type="AlphaFoldDB" id="A0A066VES4"/>
<keyword evidence="1" id="KW-0812">Transmembrane</keyword>
<reference evidence="2 3" key="1">
    <citation type="submission" date="2014-05" db="EMBL/GenBank/DDBJ databases">
        <title>Draft genome sequence of a rare smut relative, Tilletiaria anomala UBC 951.</title>
        <authorList>
            <consortium name="DOE Joint Genome Institute"/>
            <person name="Toome M."/>
            <person name="Kuo A."/>
            <person name="Henrissat B."/>
            <person name="Lipzen A."/>
            <person name="Tritt A."/>
            <person name="Yoshinaga Y."/>
            <person name="Zane M."/>
            <person name="Barry K."/>
            <person name="Grigoriev I.V."/>
            <person name="Spatafora J.W."/>
            <person name="Aimea M.C."/>
        </authorList>
    </citation>
    <scope>NUCLEOTIDE SEQUENCE [LARGE SCALE GENOMIC DNA]</scope>
    <source>
        <strain evidence="2 3">UBC 951</strain>
    </source>
</reference>
<proteinExistence type="predicted"/>
<keyword evidence="3" id="KW-1185">Reference proteome</keyword>
<evidence type="ECO:0000256" key="1">
    <source>
        <dbReference type="SAM" id="Phobius"/>
    </source>
</evidence>
<evidence type="ECO:0000313" key="2">
    <source>
        <dbReference type="EMBL" id="KDN39946.1"/>
    </source>
</evidence>
<feature type="transmembrane region" description="Helical" evidence="1">
    <location>
        <begin position="53"/>
        <end position="71"/>
    </location>
</feature>
<evidence type="ECO:0000313" key="3">
    <source>
        <dbReference type="Proteomes" id="UP000027361"/>
    </source>
</evidence>
<dbReference type="InParanoid" id="A0A066VES4"/>
<dbReference type="EMBL" id="JMSN01000097">
    <property type="protein sequence ID" value="KDN39946.1"/>
    <property type="molecule type" value="Genomic_DNA"/>
</dbReference>
<comment type="caution">
    <text evidence="2">The sequence shown here is derived from an EMBL/GenBank/DDBJ whole genome shotgun (WGS) entry which is preliminary data.</text>
</comment>
<dbReference type="OMA" id="SRFWRNE"/>
<keyword evidence="1" id="KW-1133">Transmembrane helix</keyword>
<gene>
    <name evidence="2" type="ORF">K437DRAFT_258829</name>
</gene>
<dbReference type="HOGENOM" id="CLU_196995_0_0_1"/>
<name>A0A066VES4_TILAU</name>
<keyword evidence="1" id="KW-0472">Membrane</keyword>
<sequence length="79" mass="8588">MARLSGEEGSYLSAQRGGFLTSDKKPRQPESFLSRFWRNEIVGADMREGNLSILWGVAVFAGGIVFARTIGSDVLVPAL</sequence>
<organism evidence="2 3">
    <name type="scientific">Tilletiaria anomala (strain ATCC 24038 / CBS 436.72 / UBC 951)</name>
    <dbReference type="NCBI Taxonomy" id="1037660"/>
    <lineage>
        <taxon>Eukaryota</taxon>
        <taxon>Fungi</taxon>
        <taxon>Dikarya</taxon>
        <taxon>Basidiomycota</taxon>
        <taxon>Ustilaginomycotina</taxon>
        <taxon>Exobasidiomycetes</taxon>
        <taxon>Georgefischeriales</taxon>
        <taxon>Tilletiariaceae</taxon>
        <taxon>Tilletiaria</taxon>
    </lineage>
</organism>
<dbReference type="Proteomes" id="UP000027361">
    <property type="component" value="Unassembled WGS sequence"/>
</dbReference>
<accession>A0A066VES4</accession>
<dbReference type="RefSeq" id="XP_013241229.1">
    <property type="nucleotide sequence ID" value="XM_013385775.1"/>
</dbReference>
<dbReference type="GeneID" id="25265092"/>
<dbReference type="OrthoDB" id="5514856at2759"/>
<protein>
    <submittedName>
        <fullName evidence="2">Uncharacterized protein</fullName>
    </submittedName>
</protein>